<evidence type="ECO:0000256" key="15">
    <source>
        <dbReference type="ARBA" id="ARBA00023136"/>
    </source>
</evidence>
<evidence type="ECO:0000256" key="2">
    <source>
        <dbReference type="ARBA" id="ARBA00004651"/>
    </source>
</evidence>
<keyword evidence="8" id="KW-0554">One-carbon metabolism</keyword>
<name>A0A2A2HEE0_9EURY</name>
<evidence type="ECO:0000256" key="18">
    <source>
        <dbReference type="ARBA" id="ARBA00044970"/>
    </source>
</evidence>
<keyword evidence="9" id="KW-0489">Methyltransferase</keyword>
<feature type="transmembrane region" description="Helical" evidence="19">
    <location>
        <begin position="126"/>
        <end position="150"/>
    </location>
</feature>
<evidence type="ECO:0000256" key="13">
    <source>
        <dbReference type="ARBA" id="ARBA00022989"/>
    </source>
</evidence>
<dbReference type="Proteomes" id="UP000217528">
    <property type="component" value="Unassembled WGS sequence"/>
</dbReference>
<comment type="similarity">
    <text evidence="4">Belongs to the MtrE family.</text>
</comment>
<evidence type="ECO:0000256" key="1">
    <source>
        <dbReference type="ARBA" id="ARBA00002533"/>
    </source>
</evidence>
<evidence type="ECO:0000256" key="16">
    <source>
        <dbReference type="ARBA" id="ARBA00029819"/>
    </source>
</evidence>
<evidence type="ECO:0000256" key="5">
    <source>
        <dbReference type="ARBA" id="ARBA00011616"/>
    </source>
</evidence>
<comment type="function">
    <text evidence="1">Part of a complex that catalyzes the formation of methyl-coenzyme M and tetrahydromethanopterin from coenzyme M and methyl-tetrahydromethanopterin. This is an energy-conserving, sodium-ion translocating step.</text>
</comment>
<feature type="transmembrane region" description="Helical" evidence="19">
    <location>
        <begin position="162"/>
        <end position="186"/>
    </location>
</feature>
<comment type="subunit">
    <text evidence="5">The complex is composed of 8 subunits; MtrA, MtrB, MtrC, MtrD, MtrE, MtrF, MtrG and MtrH.</text>
</comment>
<dbReference type="InterPro" id="IPR005780">
    <property type="entry name" value="MeTrfase_E"/>
</dbReference>
<dbReference type="GO" id="GO:0030269">
    <property type="term" value="F:tetrahydromethanopterin S-methyltransferase activity"/>
    <property type="evidence" value="ECO:0007669"/>
    <property type="project" value="UniProtKB-EC"/>
</dbReference>
<evidence type="ECO:0000256" key="3">
    <source>
        <dbReference type="ARBA" id="ARBA00004839"/>
    </source>
</evidence>
<dbReference type="GO" id="GO:0019386">
    <property type="term" value="P:methanogenesis, from carbon dioxide"/>
    <property type="evidence" value="ECO:0007669"/>
    <property type="project" value="UniProtKB-UniPathway"/>
</dbReference>
<evidence type="ECO:0000256" key="12">
    <source>
        <dbReference type="ARBA" id="ARBA00022967"/>
    </source>
</evidence>
<evidence type="ECO:0000313" key="20">
    <source>
        <dbReference type="EMBL" id="PAV07757.1"/>
    </source>
</evidence>
<keyword evidence="12" id="KW-1278">Translocase</keyword>
<dbReference type="RefSeq" id="WP_143744849.1">
    <property type="nucleotide sequence ID" value="NZ_LMVN01000008.1"/>
</dbReference>
<keyword evidence="14" id="KW-0484">Methanogenesis</keyword>
<evidence type="ECO:0000256" key="19">
    <source>
        <dbReference type="SAM" id="Phobius"/>
    </source>
</evidence>
<sequence length="293" mass="32696">MIEIVSNLGIVIIIGVMAFFAGMFGDLESDVSSNNPNSRILHAPEHGKLHKLFTRVISSTAILLTTMTTISGTFTQVFMELNIPVVVILILAPLITTVLHVIVIATKYMGQMVGNAMYDQPLYIDVLFNNIPTIAAYSYICLFSITFMSYMTIYELTPKQYLSMPVLTFILGLLLGCVTSIVGDIYSGAEVLYQHRKKGEVIPEDESFDITTKEAEFSRNSIDILYLTSKFSGPASGLCFALIIFLIFWLFILFGSHYGIVIGFLVTIAIFIINYVMDVSAHKRFDKNKKESE</sequence>
<feature type="transmembrane region" description="Helical" evidence="19">
    <location>
        <begin position="258"/>
        <end position="277"/>
    </location>
</feature>
<proteinExistence type="inferred from homology"/>
<keyword evidence="21" id="KW-1185">Reference proteome</keyword>
<evidence type="ECO:0000313" key="21">
    <source>
        <dbReference type="Proteomes" id="UP000217528"/>
    </source>
</evidence>
<accession>A0A2A2HEE0</accession>
<evidence type="ECO:0000256" key="8">
    <source>
        <dbReference type="ARBA" id="ARBA00022563"/>
    </source>
</evidence>
<dbReference type="GO" id="GO:0032259">
    <property type="term" value="P:methylation"/>
    <property type="evidence" value="ECO:0007669"/>
    <property type="project" value="UniProtKB-KW"/>
</dbReference>
<comment type="pathway">
    <text evidence="3">One-carbon metabolism; methanogenesis from CO(2); methyl-coenzyme M from 5,10-methylene-5,6,7,8-tetrahydromethanopterin: step 2/2.</text>
</comment>
<comment type="caution">
    <text evidence="20">The sequence shown here is derived from an EMBL/GenBank/DDBJ whole genome shotgun (WGS) entry which is preliminary data.</text>
</comment>
<dbReference type="AlphaFoldDB" id="A0A2A2HEE0"/>
<dbReference type="GO" id="GO:0006730">
    <property type="term" value="P:one-carbon metabolic process"/>
    <property type="evidence" value="ECO:0007669"/>
    <property type="project" value="UniProtKB-KW"/>
</dbReference>
<keyword evidence="11 19" id="KW-0812">Transmembrane</keyword>
<evidence type="ECO:0000256" key="9">
    <source>
        <dbReference type="ARBA" id="ARBA00022603"/>
    </source>
</evidence>
<comment type="subcellular location">
    <subcellularLocation>
        <location evidence="2">Cell membrane</location>
        <topology evidence="2">Multi-pass membrane protein</topology>
    </subcellularLocation>
</comment>
<dbReference type="OrthoDB" id="82302at2157"/>
<protein>
    <recommendedName>
        <fullName evidence="6">Tetrahydromethanopterin S-methyltransferase subunit E</fullName>
        <ecNumber evidence="18">7.2.1.4</ecNumber>
    </recommendedName>
    <alternativeName>
        <fullName evidence="16">N5-methyltetrahydromethanopterin--coenzyme M methyltransferase subunit E</fullName>
    </alternativeName>
</protein>
<dbReference type="GO" id="GO:0012506">
    <property type="term" value="C:vesicle membrane"/>
    <property type="evidence" value="ECO:0007669"/>
    <property type="project" value="InterPro"/>
</dbReference>
<feature type="transmembrane region" description="Helical" evidence="19">
    <location>
        <begin position="6"/>
        <end position="25"/>
    </location>
</feature>
<evidence type="ECO:0000256" key="11">
    <source>
        <dbReference type="ARBA" id="ARBA00022692"/>
    </source>
</evidence>
<dbReference type="Pfam" id="PF04206">
    <property type="entry name" value="MtrE"/>
    <property type="match status" value="1"/>
</dbReference>
<keyword evidence="15 19" id="KW-0472">Membrane</keyword>
<dbReference type="GO" id="GO:0005737">
    <property type="term" value="C:cytoplasm"/>
    <property type="evidence" value="ECO:0007669"/>
    <property type="project" value="InterPro"/>
</dbReference>
<keyword evidence="13 19" id="KW-1133">Transmembrane helix</keyword>
<evidence type="ECO:0000256" key="14">
    <source>
        <dbReference type="ARBA" id="ARBA00022994"/>
    </source>
</evidence>
<gene>
    <name evidence="20" type="ORF">ASJ82_03780</name>
</gene>
<dbReference type="GO" id="GO:0005886">
    <property type="term" value="C:plasma membrane"/>
    <property type="evidence" value="ECO:0007669"/>
    <property type="project" value="UniProtKB-SubCell"/>
</dbReference>
<feature type="transmembrane region" description="Helical" evidence="19">
    <location>
        <begin position="85"/>
        <end position="105"/>
    </location>
</feature>
<keyword evidence="10" id="KW-0808">Transferase</keyword>
<dbReference type="EC" id="7.2.1.4" evidence="18"/>
<evidence type="ECO:0000256" key="7">
    <source>
        <dbReference type="ARBA" id="ARBA00022475"/>
    </source>
</evidence>
<evidence type="ECO:0000256" key="17">
    <source>
        <dbReference type="ARBA" id="ARBA00044880"/>
    </source>
</evidence>
<evidence type="ECO:0000256" key="4">
    <source>
        <dbReference type="ARBA" id="ARBA00009612"/>
    </source>
</evidence>
<evidence type="ECO:0000256" key="10">
    <source>
        <dbReference type="ARBA" id="ARBA00022679"/>
    </source>
</evidence>
<reference evidence="20 21" key="1">
    <citation type="journal article" date="2017" name="BMC Genomics">
        <title>Genomic analysis of methanogenic archaea reveals a shift towards energy conservation.</title>
        <authorList>
            <person name="Gilmore S.P."/>
            <person name="Henske J.K."/>
            <person name="Sexton J.A."/>
            <person name="Solomon K.V."/>
            <person name="Seppala S."/>
            <person name="Yoo J.I."/>
            <person name="Huyett L.M."/>
            <person name="Pressman A."/>
            <person name="Cogan J.Z."/>
            <person name="Kivenson V."/>
            <person name="Peng X."/>
            <person name="Tan Y."/>
            <person name="Valentine D.L."/>
            <person name="O'Malley M.A."/>
        </authorList>
    </citation>
    <scope>NUCLEOTIDE SEQUENCE [LARGE SCALE GENOMIC DNA]</scope>
    <source>
        <strain evidence="20 21">1R-7</strain>
    </source>
</reference>
<dbReference type="EMBL" id="LMVN01000008">
    <property type="protein sequence ID" value="PAV07757.1"/>
    <property type="molecule type" value="Genomic_DNA"/>
</dbReference>
<keyword evidence="7" id="KW-1003">Cell membrane</keyword>
<comment type="catalytic activity">
    <reaction evidence="17">
        <text>5-methyl-5,6,7,8-tetrahydromethanopterin + coenzyme M + 2 Na(+)(in) = 5,6,7,8-tetrahydromethanopterin + methyl-coenzyme M + 2 Na(+)(out)</text>
        <dbReference type="Rhea" id="RHEA:53492"/>
        <dbReference type="ChEBI" id="CHEBI:29101"/>
        <dbReference type="ChEBI" id="CHEBI:58103"/>
        <dbReference type="ChEBI" id="CHEBI:58116"/>
        <dbReference type="ChEBI" id="CHEBI:58286"/>
        <dbReference type="ChEBI" id="CHEBI:58319"/>
        <dbReference type="EC" id="7.2.1.4"/>
    </reaction>
</comment>
<evidence type="ECO:0000256" key="6">
    <source>
        <dbReference type="ARBA" id="ARBA00015120"/>
    </source>
</evidence>
<feature type="transmembrane region" description="Helical" evidence="19">
    <location>
        <begin position="231"/>
        <end position="252"/>
    </location>
</feature>
<organism evidence="20 21">
    <name type="scientific">Methanosphaera cuniculi</name>
    <dbReference type="NCBI Taxonomy" id="1077256"/>
    <lineage>
        <taxon>Archaea</taxon>
        <taxon>Methanobacteriati</taxon>
        <taxon>Methanobacteriota</taxon>
        <taxon>Methanomada group</taxon>
        <taxon>Methanobacteria</taxon>
        <taxon>Methanobacteriales</taxon>
        <taxon>Methanobacteriaceae</taxon>
        <taxon>Methanosphaera</taxon>
    </lineage>
</organism>
<dbReference type="UniPathway" id="UPA00640">
    <property type="reaction ID" value="UER00698"/>
</dbReference>